<keyword evidence="3" id="KW-1185">Reference proteome</keyword>
<dbReference type="Pfam" id="PF14903">
    <property type="entry name" value="WG_beta_rep"/>
    <property type="match status" value="2"/>
</dbReference>
<dbReference type="PROSITE" id="PS51272">
    <property type="entry name" value="SLH"/>
    <property type="match status" value="1"/>
</dbReference>
<reference evidence="2 3" key="1">
    <citation type="submission" date="2018-12" db="EMBL/GenBank/DDBJ databases">
        <title>Genome sequence from the cellulolytic species, Caldicellulosiruptor changbaiensis.</title>
        <authorList>
            <person name="Blumer-Schuette S.E."/>
            <person name="Mendoza C."/>
        </authorList>
    </citation>
    <scope>NUCLEOTIDE SEQUENCE [LARGE SCALE GENOMIC DNA]</scope>
    <source>
        <strain evidence="2 3">CBS-Z</strain>
    </source>
</reference>
<evidence type="ECO:0000313" key="3">
    <source>
        <dbReference type="Proteomes" id="UP000282930"/>
    </source>
</evidence>
<proteinExistence type="predicted"/>
<name>A0A3T0D5K4_9FIRM</name>
<gene>
    <name evidence="2" type="ORF">ELD05_06670</name>
</gene>
<accession>A0A3T0D5K4</accession>
<dbReference type="InterPro" id="IPR032774">
    <property type="entry name" value="WG_beta_rep"/>
</dbReference>
<dbReference type="AlphaFoldDB" id="A0A3T0D5K4"/>
<protein>
    <submittedName>
        <fullName evidence="2">S-layer homology domain-containing protein</fullName>
    </submittedName>
</protein>
<sequence>MKKINTIKTTVILAIFVFLVFCTEATNSNYNVTQNEIARAISLELVPEELRGNYQKPITRLEFCHLIGSLLRSFGLDLNQISKSNSQLTFSDTDDHEVRVLATLGIVDAKEKGMFYPNATVTRQESAKMLFSVVTICKRMPQIKQYFKLQMKWPNEDEIFPQDFSDGTYIFPWARETVNYLYRIGVFNIDSNGCIEPNRKLTREEAIITILRLYSAATGERGNPISEETFYPYPFVNNVANSDVVWGYIDSKGNWRIQPKFYEPSGFNMQGYATAQSPLYLKDSYMVFDKSGKIYFKFQRIAGLYGKLAIVDDGIYLLPQKKKLSSDNDAVSNVLIYPQGDYMLPVKDDKTNLYGYYSFDGKKMINFYYDRAYAFHGGKAVVKKKENYYLINKTGKVLRLFKIDEKKYNVRYFIGESGLLSSTDGQDIGYNAKTDAYFKVPQSTLTEDGWFIVTDTTDWKSKKLLDANGNTVAMGKNIVDLGNGFYQVWGNNNERFIVTNLKKVVIQRKNSKIFNWISSRGSGGLAAIYSSEDTITIVDAFGTVFSNICLPSKNCKVDFVNGLLRIIDTINFLQYYYNPINGKRVLKVNP</sequence>
<dbReference type="Pfam" id="PF00395">
    <property type="entry name" value="SLH"/>
    <property type="match status" value="2"/>
</dbReference>
<dbReference type="KEGG" id="ccha:ELD05_06670"/>
<evidence type="ECO:0000259" key="1">
    <source>
        <dbReference type="PROSITE" id="PS51272"/>
    </source>
</evidence>
<feature type="domain" description="SLH" evidence="1">
    <location>
        <begin position="161"/>
        <end position="224"/>
    </location>
</feature>
<dbReference type="RefSeq" id="WP_127351820.1">
    <property type="nucleotide sequence ID" value="NZ_CP034791.1"/>
</dbReference>
<dbReference type="Proteomes" id="UP000282930">
    <property type="component" value="Chromosome"/>
</dbReference>
<dbReference type="EMBL" id="CP034791">
    <property type="protein sequence ID" value="AZT90350.1"/>
    <property type="molecule type" value="Genomic_DNA"/>
</dbReference>
<dbReference type="InterPro" id="IPR001119">
    <property type="entry name" value="SLH_dom"/>
</dbReference>
<organism evidence="2 3">
    <name type="scientific">Caldicellulosiruptor changbaiensis</name>
    <dbReference type="NCBI Taxonomy" id="1222016"/>
    <lineage>
        <taxon>Bacteria</taxon>
        <taxon>Bacillati</taxon>
        <taxon>Bacillota</taxon>
        <taxon>Bacillota incertae sedis</taxon>
        <taxon>Caldicellulosiruptorales</taxon>
        <taxon>Caldicellulosiruptoraceae</taxon>
        <taxon>Caldicellulosiruptor</taxon>
    </lineage>
</organism>
<evidence type="ECO:0000313" key="2">
    <source>
        <dbReference type="EMBL" id="AZT90350.1"/>
    </source>
</evidence>